<evidence type="ECO:0000313" key="3">
    <source>
        <dbReference type="Proteomes" id="UP001440984"/>
    </source>
</evidence>
<reference evidence="2 3" key="1">
    <citation type="submission" date="2024-05" db="EMBL/GenBank/DDBJ databases">
        <authorList>
            <person name="Zhao H."/>
            <person name="Xu Y."/>
            <person name="Lin S."/>
            <person name="Spain J.C."/>
            <person name="Zhou N.-Y."/>
        </authorList>
    </citation>
    <scope>NUCLEOTIDE SEQUENCE [LARGE SCALE GENOMIC DNA]</scope>
    <source>
        <strain evidence="2 3">NEAU-NG30</strain>
    </source>
</reference>
<sequence>MTRARDMVVAARRLLVLAGAVAGLWLVSWLTAGHASAAGSGGTGDPVGELVGALLPGGEPVTHGVAREPRTVGSRAPVARAGDVVSPVARAVAPLVRGAGAVVAPVAGTAAPGSPGPVARARGAALPKAAAGLVSPVARAAAPVVRSAGAVVAPVADTAARVVAPVARAAVPVVRGVAAPVADAAAGVVSPVVRSVGTVVSPLADAAAPVVSPVLRAVAPVVEPVSQLLCSTVPALKPVTDLLTPLTTALQPILGTTVPVSDPLAPVAGGVARPSVVPGYGAVGPVAGSPPSLRIWKSWQSAAAHLWRKSGQNRTEPQPQAPPQTHQAYLTRTEPGRAPAPAPVSDVACGVGSAAPLAFLVPGRGPGDLPAVLAPSGTFVPLWRPCEPGTGPG</sequence>
<comment type="caution">
    <text evidence="2">The sequence shown here is derived from an EMBL/GenBank/DDBJ whole genome shotgun (WGS) entry which is preliminary data.</text>
</comment>
<name>A0ABV0LP40_9PSEU</name>
<protein>
    <submittedName>
        <fullName evidence="2">Uncharacterized protein</fullName>
    </submittedName>
</protein>
<dbReference type="Proteomes" id="UP001440984">
    <property type="component" value="Unassembled WGS sequence"/>
</dbReference>
<dbReference type="RefSeq" id="WP_348955125.1">
    <property type="nucleotide sequence ID" value="NZ_JBDZYD010000014.1"/>
</dbReference>
<accession>A0ABV0LP40</accession>
<organism evidence="2 3">
    <name type="scientific">Amycolatopsis melonis</name>
    <dbReference type="NCBI Taxonomy" id="3156488"/>
    <lineage>
        <taxon>Bacteria</taxon>
        <taxon>Bacillati</taxon>
        <taxon>Actinomycetota</taxon>
        <taxon>Actinomycetes</taxon>
        <taxon>Pseudonocardiales</taxon>
        <taxon>Pseudonocardiaceae</taxon>
        <taxon>Amycolatopsis</taxon>
    </lineage>
</organism>
<evidence type="ECO:0000256" key="1">
    <source>
        <dbReference type="SAM" id="MobiDB-lite"/>
    </source>
</evidence>
<gene>
    <name evidence="2" type="ORF">ABJI51_33680</name>
</gene>
<proteinExistence type="predicted"/>
<dbReference type="EMBL" id="JBDZYD010000014">
    <property type="protein sequence ID" value="MEQ0564059.1"/>
    <property type="molecule type" value="Genomic_DNA"/>
</dbReference>
<feature type="region of interest" description="Disordered" evidence="1">
    <location>
        <begin position="308"/>
        <end position="327"/>
    </location>
</feature>
<keyword evidence="3" id="KW-1185">Reference proteome</keyword>
<evidence type="ECO:0000313" key="2">
    <source>
        <dbReference type="EMBL" id="MEQ0564059.1"/>
    </source>
</evidence>